<accession>A0A0L0NZN4</accession>
<dbReference type="AlphaFoldDB" id="A0A0L0NZN4"/>
<evidence type="ECO:0000313" key="2">
    <source>
        <dbReference type="EMBL" id="KND99195.1"/>
    </source>
</evidence>
<evidence type="ECO:0000313" key="3">
    <source>
        <dbReference type="Proteomes" id="UP000037122"/>
    </source>
</evidence>
<dbReference type="Proteomes" id="UP000037122">
    <property type="component" value="Unassembled WGS sequence"/>
</dbReference>
<keyword evidence="1" id="KW-0472">Membrane</keyword>
<comment type="caution">
    <text evidence="2">The sequence shown here is derived from an EMBL/GenBank/DDBJ whole genome shotgun (WGS) entry which is preliminary data.</text>
</comment>
<gene>
    <name evidence="2" type="ORF">QG37_03992</name>
</gene>
<proteinExistence type="predicted"/>
<evidence type="ECO:0000256" key="1">
    <source>
        <dbReference type="SAM" id="Phobius"/>
    </source>
</evidence>
<keyword evidence="1" id="KW-0812">Transmembrane</keyword>
<keyword evidence="1" id="KW-1133">Transmembrane helix</keyword>
<feature type="transmembrane region" description="Helical" evidence="1">
    <location>
        <begin position="20"/>
        <end position="44"/>
    </location>
</feature>
<organism evidence="2 3">
    <name type="scientific">Candidozyma auris</name>
    <name type="common">Yeast</name>
    <name type="synonym">Candida auris</name>
    <dbReference type="NCBI Taxonomy" id="498019"/>
    <lineage>
        <taxon>Eukaryota</taxon>
        <taxon>Fungi</taxon>
        <taxon>Dikarya</taxon>
        <taxon>Ascomycota</taxon>
        <taxon>Saccharomycotina</taxon>
        <taxon>Pichiomycetes</taxon>
        <taxon>Metschnikowiaceae</taxon>
        <taxon>Candidozyma</taxon>
    </lineage>
</organism>
<sequence>MALELNELELDLERTLGWVYSGAGGPSLIMLFAGISVVEPLMLWERGMWDSRRLDDLGLGSSEPKLAELSLAELIIGLPAFMVLSSNWNWFLVGDLAVMGL</sequence>
<name>A0A0L0NZN4_CANAR</name>
<protein>
    <submittedName>
        <fullName evidence="2">Uncharacterized protein</fullName>
    </submittedName>
</protein>
<dbReference type="VEuPathDB" id="FungiDB:QG37_03992"/>
<reference evidence="3" key="1">
    <citation type="journal article" date="2015" name="BMC Genomics">
        <title>Draft genome of a commonly misdiagnosed multidrug resistant pathogen Candida auris.</title>
        <authorList>
            <person name="Chatterjee S."/>
            <person name="Alampalli S.V."/>
            <person name="Nageshan R.K."/>
            <person name="Chettiar S.T."/>
            <person name="Joshi S."/>
            <person name="Tatu U.S."/>
        </authorList>
    </citation>
    <scope>NUCLEOTIDE SEQUENCE [LARGE SCALE GENOMIC DNA]</scope>
    <source>
        <strain evidence="3">6684</strain>
    </source>
</reference>
<dbReference type="EMBL" id="LGST01000026">
    <property type="protein sequence ID" value="KND99195.1"/>
    <property type="molecule type" value="Genomic_DNA"/>
</dbReference>
<feature type="transmembrane region" description="Helical" evidence="1">
    <location>
        <begin position="71"/>
        <end position="91"/>
    </location>
</feature>